<gene>
    <name evidence="2" type="ORF">SsS58_06072</name>
</gene>
<evidence type="ECO:0000313" key="2">
    <source>
        <dbReference type="EMBL" id="GAQ65658.1"/>
    </source>
</evidence>
<dbReference type="OrthoDB" id="3855669at2"/>
<reference evidence="2 3" key="2">
    <citation type="journal article" date="2016" name="Genome Announc.">
        <title>Draft Genome Sequences of Streptomyces scabiei S58, Streptomyces turgidiscabies T45, and Streptomyces acidiscabies a10, the Pathogens of Potato Common Scab, Isolated in Japan.</title>
        <authorList>
            <person name="Tomihama T."/>
            <person name="Nishi Y."/>
            <person name="Sakai M."/>
            <person name="Ikenaga M."/>
            <person name="Okubo T."/>
            <person name="Ikeda S."/>
        </authorList>
    </citation>
    <scope>NUCLEOTIDE SEQUENCE [LARGE SCALE GENOMIC DNA]</scope>
    <source>
        <strain evidence="2 3">S58</strain>
    </source>
</reference>
<comment type="caution">
    <text evidence="2">The sequence shown here is derived from an EMBL/GenBank/DDBJ whole genome shotgun (WGS) entry which is preliminary data.</text>
</comment>
<feature type="region of interest" description="Disordered" evidence="1">
    <location>
        <begin position="62"/>
        <end position="84"/>
    </location>
</feature>
<accession>A0A117EFI2</accession>
<feature type="compositionally biased region" description="Polar residues" evidence="1">
    <location>
        <begin position="65"/>
        <end position="77"/>
    </location>
</feature>
<organism evidence="2 3">
    <name type="scientific">Streptomyces scabiei</name>
    <dbReference type="NCBI Taxonomy" id="1930"/>
    <lineage>
        <taxon>Bacteria</taxon>
        <taxon>Bacillati</taxon>
        <taxon>Actinomycetota</taxon>
        <taxon>Actinomycetes</taxon>
        <taxon>Kitasatosporales</taxon>
        <taxon>Streptomycetaceae</taxon>
        <taxon>Streptomyces</taxon>
    </lineage>
</organism>
<proteinExistence type="predicted"/>
<protein>
    <recommendedName>
        <fullName evidence="4">Secreted protein</fullName>
    </recommendedName>
</protein>
<name>A0A117EFI2_STRSC</name>
<dbReference type="AlphaFoldDB" id="A0A117EFI2"/>
<evidence type="ECO:0000256" key="1">
    <source>
        <dbReference type="SAM" id="MobiDB-lite"/>
    </source>
</evidence>
<dbReference type="RefSeq" id="WP_059083001.1">
    <property type="nucleotide sequence ID" value="NZ_BCMM01000032.1"/>
</dbReference>
<evidence type="ECO:0008006" key="4">
    <source>
        <dbReference type="Google" id="ProtNLM"/>
    </source>
</evidence>
<evidence type="ECO:0000313" key="3">
    <source>
        <dbReference type="Proteomes" id="UP000067448"/>
    </source>
</evidence>
<dbReference type="Proteomes" id="UP000067448">
    <property type="component" value="Unassembled WGS sequence"/>
</dbReference>
<dbReference type="EMBL" id="BCMM01000032">
    <property type="protein sequence ID" value="GAQ65658.1"/>
    <property type="molecule type" value="Genomic_DNA"/>
</dbReference>
<reference evidence="3" key="3">
    <citation type="submission" date="2016-02" db="EMBL/GenBank/DDBJ databases">
        <title>Draft genome of pathogenic Streptomyces sp. in Japan.</title>
        <authorList>
            <person name="Tomihama T."/>
            <person name="Ikenaga M."/>
            <person name="Sakai M."/>
            <person name="Okubo T."/>
            <person name="Ikeda S."/>
        </authorList>
    </citation>
    <scope>NUCLEOTIDE SEQUENCE [LARGE SCALE GENOMIC DNA]</scope>
    <source>
        <strain evidence="3">S58</strain>
    </source>
</reference>
<reference evidence="3" key="1">
    <citation type="submission" date="2015-11" db="EMBL/GenBank/DDBJ databases">
        <authorList>
            <consortium name="Cross-ministerial Strategic Innovation Promotion Program (SIP) consortium"/>
            <person name="Tomihama T."/>
            <person name="Ikenaga M."/>
            <person name="Sakai M."/>
            <person name="Okubo T."/>
            <person name="Ikeda S."/>
        </authorList>
    </citation>
    <scope>NUCLEOTIDE SEQUENCE [LARGE SCALE GENOMIC DNA]</scope>
    <source>
        <strain evidence="3">S58</strain>
    </source>
</reference>
<sequence>MSGCEPPRRPVPPVVNLGDTVRDAGSGRIGRVMGFVGPYVQLRPVGGGREWDALREGLGPVTRSEALSDSVARSNARSRGERLQ</sequence>